<dbReference type="RefSeq" id="WP_228325643.1">
    <property type="nucleotide sequence ID" value="NZ_CAWLZN010000001.1"/>
</dbReference>
<dbReference type="Proteomes" id="UP001199206">
    <property type="component" value="Unassembled WGS sequence"/>
</dbReference>
<comment type="caution">
    <text evidence="2">The sequence shown here is derived from an EMBL/GenBank/DDBJ whole genome shotgun (WGS) entry which is preliminary data.</text>
</comment>
<reference evidence="2 3" key="1">
    <citation type="submission" date="2021-10" db="EMBL/GenBank/DDBJ databases">
        <title>Genome sequencing of Xanthomonas strains from NCPPB.</title>
        <authorList>
            <person name="Hussein R."/>
            <person name="Harrison J."/>
            <person name="Studholme D.J."/>
            <person name="Vicente J."/>
            <person name="Grant M."/>
        </authorList>
    </citation>
    <scope>NUCLEOTIDE SEQUENCE [LARGE SCALE GENOMIC DNA]</scope>
    <source>
        <strain evidence="2 3">NCPPB 101</strain>
    </source>
</reference>
<dbReference type="InterPro" id="IPR011008">
    <property type="entry name" value="Dimeric_a/b-barrel"/>
</dbReference>
<accession>A0ABS8HF82</accession>
<sequence length="130" mass="14738">MITCSLRHVIDPYQLAEFEYDARLWIPLVARFGGRHHGYFLPSEGANNIALALFSFPSLAEYARYRDASLHAWRRSPMRSERVASSVTNAASFVRCSDRRVARPLPGPRCNYGLRKPTRSSALSGLPRAW</sequence>
<dbReference type="EMBL" id="JAJGQJ010000005">
    <property type="protein sequence ID" value="MCC4619327.1"/>
    <property type="molecule type" value="Genomic_DNA"/>
</dbReference>
<evidence type="ECO:0000259" key="1">
    <source>
        <dbReference type="Pfam" id="PF07978"/>
    </source>
</evidence>
<organism evidence="2 3">
    <name type="scientific">Xanthomonas cassavae CFBP 4642</name>
    <dbReference type="NCBI Taxonomy" id="1219375"/>
    <lineage>
        <taxon>Bacteria</taxon>
        <taxon>Pseudomonadati</taxon>
        <taxon>Pseudomonadota</taxon>
        <taxon>Gammaproteobacteria</taxon>
        <taxon>Lysobacterales</taxon>
        <taxon>Lysobacteraceae</taxon>
        <taxon>Xanthomonas</taxon>
    </lineage>
</organism>
<gene>
    <name evidence="2" type="ORF">LL965_04255</name>
</gene>
<evidence type="ECO:0000313" key="2">
    <source>
        <dbReference type="EMBL" id="MCC4619327.1"/>
    </source>
</evidence>
<dbReference type="InterPro" id="IPR012577">
    <property type="entry name" value="NIPSNAP"/>
</dbReference>
<protein>
    <submittedName>
        <fullName evidence="2">NIPSNAP family protein</fullName>
    </submittedName>
</protein>
<dbReference type="Pfam" id="PF07978">
    <property type="entry name" value="NIPSNAP"/>
    <property type="match status" value="1"/>
</dbReference>
<dbReference type="SUPFAM" id="SSF54909">
    <property type="entry name" value="Dimeric alpha+beta barrel"/>
    <property type="match status" value="1"/>
</dbReference>
<name>A0ABS8HF82_9XANT</name>
<proteinExistence type="predicted"/>
<feature type="domain" description="NIPSNAP" evidence="1">
    <location>
        <begin position="10"/>
        <end position="79"/>
    </location>
</feature>
<evidence type="ECO:0000313" key="3">
    <source>
        <dbReference type="Proteomes" id="UP001199206"/>
    </source>
</evidence>
<keyword evidence="3" id="KW-1185">Reference proteome</keyword>